<keyword evidence="1" id="KW-0472">Membrane</keyword>
<name>B2IDJ8_BEII9</name>
<feature type="transmembrane region" description="Helical" evidence="1">
    <location>
        <begin position="20"/>
        <end position="44"/>
    </location>
</feature>
<reference evidence="2 3" key="2">
    <citation type="journal article" date="2010" name="J. Bacteriol.">
        <title>Complete genome sequence of Beijerinckia indica subsp. indica.</title>
        <authorList>
            <person name="Tamas I."/>
            <person name="Dedysh S.N."/>
            <person name="Liesack W."/>
            <person name="Stott M.B."/>
            <person name="Alam M."/>
            <person name="Murrell J.C."/>
            <person name="Dunfield P.F."/>
        </authorList>
    </citation>
    <scope>NUCLEOTIDE SEQUENCE [LARGE SCALE GENOMIC DNA]</scope>
    <source>
        <strain evidence="3">ATCC 9039 / DSM 1715 / NCIMB 8712</strain>
    </source>
</reference>
<dbReference type="Proteomes" id="UP000001695">
    <property type="component" value="Chromosome"/>
</dbReference>
<feature type="transmembrane region" description="Helical" evidence="1">
    <location>
        <begin position="172"/>
        <end position="192"/>
    </location>
</feature>
<feature type="transmembrane region" description="Helical" evidence="1">
    <location>
        <begin position="64"/>
        <end position="85"/>
    </location>
</feature>
<evidence type="ECO:0000313" key="2">
    <source>
        <dbReference type="EMBL" id="ACB95434.1"/>
    </source>
</evidence>
<dbReference type="RefSeq" id="WP_012384791.1">
    <property type="nucleotide sequence ID" value="NC_010581.1"/>
</dbReference>
<feature type="transmembrane region" description="Helical" evidence="1">
    <location>
        <begin position="237"/>
        <end position="259"/>
    </location>
</feature>
<proteinExistence type="predicted"/>
<dbReference type="Pfam" id="PF10067">
    <property type="entry name" value="DUF2306"/>
    <property type="match status" value="1"/>
</dbReference>
<sequence>MTTSAPFEREDGLTLKFTGWIVGGITWVSAAIFGLYIIAFYGGAVQIGQPERWNEHLPALFDPASPSTVIAIGVHFVAGTILLLAGPVQLIPHIRNTYPAIHRWLGRTYVGAGFISGLGGLAFILMRGTIGGLPMNIGFGLYGALMILASVETYRHAAARRLEQHRAWAIRLFALAIGSWLYRMEYGLWFALTDPIGHTKTFDGWFDIVMSFFFYVPNLIVAELLIRGRNIQTNTMWHLFCTGILTLSTVFVAIGTYFFTTQFWGPQILAWLRTQ</sequence>
<accession>B2IDJ8</accession>
<evidence type="ECO:0008006" key="4">
    <source>
        <dbReference type="Google" id="ProtNLM"/>
    </source>
</evidence>
<dbReference type="OrthoDB" id="8759010at2"/>
<gene>
    <name evidence="2" type="ordered locus">Bind_1806</name>
</gene>
<reference evidence="3" key="1">
    <citation type="submission" date="2008-03" db="EMBL/GenBank/DDBJ databases">
        <title>Complete sequence of chromosome of Beijerinckia indica subsp. indica ATCC 9039.</title>
        <authorList>
            <consortium name="US DOE Joint Genome Institute"/>
            <person name="Copeland A."/>
            <person name="Lucas S."/>
            <person name="Lapidus A."/>
            <person name="Glavina del Rio T."/>
            <person name="Dalin E."/>
            <person name="Tice H."/>
            <person name="Bruce D."/>
            <person name="Goodwin L."/>
            <person name="Pitluck S."/>
            <person name="LaButti K."/>
            <person name="Schmutz J."/>
            <person name="Larimer F."/>
            <person name="Land M."/>
            <person name="Hauser L."/>
            <person name="Kyrpides N."/>
            <person name="Mikhailova N."/>
            <person name="Dunfield P.F."/>
            <person name="Dedysh S.N."/>
            <person name="Liesack W."/>
            <person name="Saw J.H."/>
            <person name="Alam M."/>
            <person name="Chen Y."/>
            <person name="Murrell J.C."/>
            <person name="Richardson P."/>
        </authorList>
    </citation>
    <scope>NUCLEOTIDE SEQUENCE [LARGE SCALE GENOMIC DNA]</scope>
    <source>
        <strain evidence="3">ATCC 9039 / DSM 1715 / NCIMB 8712</strain>
    </source>
</reference>
<dbReference type="AlphaFoldDB" id="B2IDJ8"/>
<dbReference type="EMBL" id="CP001016">
    <property type="protein sequence ID" value="ACB95434.1"/>
    <property type="molecule type" value="Genomic_DNA"/>
</dbReference>
<feature type="transmembrane region" description="Helical" evidence="1">
    <location>
        <begin position="132"/>
        <end position="151"/>
    </location>
</feature>
<organism evidence="2 3">
    <name type="scientific">Beijerinckia indica subsp. indica (strain ATCC 9039 / DSM 1715 / NCIMB 8712)</name>
    <dbReference type="NCBI Taxonomy" id="395963"/>
    <lineage>
        <taxon>Bacteria</taxon>
        <taxon>Pseudomonadati</taxon>
        <taxon>Pseudomonadota</taxon>
        <taxon>Alphaproteobacteria</taxon>
        <taxon>Hyphomicrobiales</taxon>
        <taxon>Beijerinckiaceae</taxon>
        <taxon>Beijerinckia</taxon>
    </lineage>
</organism>
<feature type="transmembrane region" description="Helical" evidence="1">
    <location>
        <begin position="204"/>
        <end position="225"/>
    </location>
</feature>
<keyword evidence="1" id="KW-1133">Transmembrane helix</keyword>
<evidence type="ECO:0000256" key="1">
    <source>
        <dbReference type="SAM" id="Phobius"/>
    </source>
</evidence>
<keyword evidence="1" id="KW-0812">Transmembrane</keyword>
<dbReference type="eggNOG" id="COG5395">
    <property type="taxonomic scope" value="Bacteria"/>
</dbReference>
<protein>
    <recommendedName>
        <fullName evidence="4">DUF2306 domain-containing protein</fullName>
    </recommendedName>
</protein>
<dbReference type="InterPro" id="IPR018750">
    <property type="entry name" value="DUF2306_membrane"/>
</dbReference>
<dbReference type="HOGENOM" id="CLU_088209_0_0_5"/>
<feature type="transmembrane region" description="Helical" evidence="1">
    <location>
        <begin position="106"/>
        <end position="126"/>
    </location>
</feature>
<keyword evidence="3" id="KW-1185">Reference proteome</keyword>
<evidence type="ECO:0000313" key="3">
    <source>
        <dbReference type="Proteomes" id="UP000001695"/>
    </source>
</evidence>
<dbReference type="KEGG" id="bid:Bind_1806"/>